<dbReference type="Gene3D" id="3.40.605.10">
    <property type="entry name" value="Aldehyde Dehydrogenase, Chain A, domain 1"/>
    <property type="match status" value="1"/>
</dbReference>
<dbReference type="RefSeq" id="WP_007618701.1">
    <property type="nucleotide sequence ID" value="NZ_BAEO01000021.1"/>
</dbReference>
<comment type="similarity">
    <text evidence="1 4">Belongs to the aldehyde dehydrogenase family.</text>
</comment>
<dbReference type="STRING" id="493475.GARC_1695"/>
<evidence type="ECO:0000256" key="1">
    <source>
        <dbReference type="ARBA" id="ARBA00009986"/>
    </source>
</evidence>
<dbReference type="AlphaFoldDB" id="K6YKF9"/>
<dbReference type="Gene3D" id="3.40.309.10">
    <property type="entry name" value="Aldehyde Dehydrogenase, Chain A, domain 2"/>
    <property type="match status" value="1"/>
</dbReference>
<dbReference type="PROSITE" id="PS00687">
    <property type="entry name" value="ALDEHYDE_DEHYDR_GLU"/>
    <property type="match status" value="1"/>
</dbReference>
<dbReference type="EMBL" id="BAEO01000021">
    <property type="protein sequence ID" value="GAC18667.1"/>
    <property type="molecule type" value="Genomic_DNA"/>
</dbReference>
<dbReference type="InterPro" id="IPR016162">
    <property type="entry name" value="Ald_DH_N"/>
</dbReference>
<keyword evidence="7" id="KW-1185">Reference proteome</keyword>
<dbReference type="GO" id="GO:0004029">
    <property type="term" value="F:aldehyde dehydrogenase (NAD+) activity"/>
    <property type="evidence" value="ECO:0007669"/>
    <property type="project" value="UniProtKB-EC"/>
</dbReference>
<dbReference type="PROSITE" id="PS00070">
    <property type="entry name" value="ALDEHYDE_DEHYDR_CYS"/>
    <property type="match status" value="1"/>
</dbReference>
<accession>K6YKF9</accession>
<evidence type="ECO:0000256" key="2">
    <source>
        <dbReference type="ARBA" id="ARBA00023002"/>
    </source>
</evidence>
<dbReference type="eggNOG" id="COG1012">
    <property type="taxonomic scope" value="Bacteria"/>
</dbReference>
<gene>
    <name evidence="6" type="ORF">GARC_1695</name>
</gene>
<comment type="caution">
    <text evidence="6">The sequence shown here is derived from an EMBL/GenBank/DDBJ whole genome shotgun (WGS) entry which is preliminary data.</text>
</comment>
<dbReference type="InterPro" id="IPR015590">
    <property type="entry name" value="Aldehyde_DH_dom"/>
</dbReference>
<dbReference type="PANTHER" id="PTHR11699">
    <property type="entry name" value="ALDEHYDE DEHYDROGENASE-RELATED"/>
    <property type="match status" value="1"/>
</dbReference>
<proteinExistence type="inferred from homology"/>
<feature type="domain" description="Aldehyde dehydrogenase" evidence="5">
    <location>
        <begin position="35"/>
        <end position="498"/>
    </location>
</feature>
<dbReference type="InterPro" id="IPR016160">
    <property type="entry name" value="Ald_DH_CS_CYS"/>
</dbReference>
<organism evidence="6 7">
    <name type="scientific">Paraglaciecola arctica BSs20135</name>
    <dbReference type="NCBI Taxonomy" id="493475"/>
    <lineage>
        <taxon>Bacteria</taxon>
        <taxon>Pseudomonadati</taxon>
        <taxon>Pseudomonadota</taxon>
        <taxon>Gammaproteobacteria</taxon>
        <taxon>Alteromonadales</taxon>
        <taxon>Alteromonadaceae</taxon>
        <taxon>Paraglaciecola</taxon>
    </lineage>
</organism>
<reference evidence="6 7" key="1">
    <citation type="journal article" date="2017" name="Antonie Van Leeuwenhoek">
        <title>Rhizobium rhizosphaerae sp. nov., a novel species isolated from rice rhizosphere.</title>
        <authorList>
            <person name="Zhao J.J."/>
            <person name="Zhang J."/>
            <person name="Zhang R.J."/>
            <person name="Zhang C.W."/>
            <person name="Yin H.Q."/>
            <person name="Zhang X.X."/>
        </authorList>
    </citation>
    <scope>NUCLEOTIDE SEQUENCE [LARGE SCALE GENOMIC DNA]</scope>
    <source>
        <strain evidence="6 7">BSs20135</strain>
    </source>
</reference>
<feature type="active site" evidence="3">
    <location>
        <position position="274"/>
    </location>
</feature>
<protein>
    <submittedName>
        <fullName evidence="6">Aldehyde dehydrogenase</fullName>
        <ecNumber evidence="6">1.2.1.3</ecNumber>
    </submittedName>
</protein>
<dbReference type="InterPro" id="IPR016163">
    <property type="entry name" value="Ald_DH_C"/>
</dbReference>
<dbReference type="InterPro" id="IPR016161">
    <property type="entry name" value="Ald_DH/histidinol_DH"/>
</dbReference>
<evidence type="ECO:0000256" key="3">
    <source>
        <dbReference type="PROSITE-ProRule" id="PRU10007"/>
    </source>
</evidence>
<dbReference type="InterPro" id="IPR029510">
    <property type="entry name" value="Ald_DH_CS_GLU"/>
</dbReference>
<evidence type="ECO:0000313" key="6">
    <source>
        <dbReference type="EMBL" id="GAC18667.1"/>
    </source>
</evidence>
<dbReference type="FunFam" id="3.40.605.10:FF:000026">
    <property type="entry name" value="Aldehyde dehydrogenase, putative"/>
    <property type="match status" value="1"/>
</dbReference>
<evidence type="ECO:0000256" key="4">
    <source>
        <dbReference type="RuleBase" id="RU003345"/>
    </source>
</evidence>
<dbReference type="SUPFAM" id="SSF53720">
    <property type="entry name" value="ALDH-like"/>
    <property type="match status" value="1"/>
</dbReference>
<name>K6YKF9_9ALTE</name>
<dbReference type="Proteomes" id="UP000006327">
    <property type="component" value="Unassembled WGS sequence"/>
</dbReference>
<dbReference type="Pfam" id="PF00171">
    <property type="entry name" value="Aldedh"/>
    <property type="match status" value="1"/>
</dbReference>
<evidence type="ECO:0000259" key="5">
    <source>
        <dbReference type="Pfam" id="PF00171"/>
    </source>
</evidence>
<evidence type="ECO:0000313" key="7">
    <source>
        <dbReference type="Proteomes" id="UP000006327"/>
    </source>
</evidence>
<dbReference type="EC" id="1.2.1.3" evidence="6"/>
<keyword evidence="2 4" id="KW-0560">Oxidoreductase</keyword>
<dbReference type="FunFam" id="3.40.309.10:FF:000012">
    <property type="entry name" value="Betaine aldehyde dehydrogenase"/>
    <property type="match status" value="1"/>
</dbReference>
<sequence>MNNQVDEINSAQFNKVKSRLETTQKLLISGSWQCSSDQQNSEVIDPSTGNVISHASVATYDDVNLAVSAARESFESGVWTKMTPSQRGKILWKVADLLEEYGDEVATLEMLNAGKKFSAARQGEIPFAADCFRYFAGWCTKVEGATKSLSIIPGQDFHAYTKREPIGVAALIVPWNGPLVQAVWKIAPALAAGCSCIIKPAMETPLSMVRLAEIMLEAGVPPGVLNVILGGGETAGKWLSEHPDVDKISFTGSTGVGKKILDAAKGNLKKVSLELGGKSAMIVFPDADIEEASQGAVEAIFSHAGQVCVAGSRLFIHQDIFDAMITKIKEKTLAIKVGSCHDESTGMGPVISQRQFNSIRKYIHLGIEEGGRLITGGVPEYNGDGYFISPTIFVDVKPEMTIVKEEIFGPVLVVQTFTDENDINQMANDSEYGLAASIWTKDVSKAHLTASAMRAGLVWVNCHGIPDMSVPFGGYKQSGWGRENGYEALLQYTELKSVVVKL</sequence>
<dbReference type="FunFam" id="3.40.605.10:FF:000007">
    <property type="entry name" value="NAD/NADP-dependent betaine aldehyde dehydrogenase"/>
    <property type="match status" value="1"/>
</dbReference>